<gene>
    <name evidence="3" type="ORF">BD324DRAFT_504781</name>
</gene>
<protein>
    <recommendedName>
        <fullName evidence="2">Ribonuclease H1 N-terminal domain-containing protein</fullName>
    </recommendedName>
</protein>
<feature type="compositionally biased region" description="Basic and acidic residues" evidence="1">
    <location>
        <begin position="70"/>
        <end position="83"/>
    </location>
</feature>
<feature type="region of interest" description="Disordered" evidence="1">
    <location>
        <begin position="70"/>
        <end position="98"/>
    </location>
</feature>
<dbReference type="InParanoid" id="A0A1Y1UEN3"/>
<accession>A0A1Y1UEN3</accession>
<dbReference type="SUPFAM" id="SSF55658">
    <property type="entry name" value="L9 N-domain-like"/>
    <property type="match status" value="1"/>
</dbReference>
<dbReference type="EMBL" id="NBSH01000008">
    <property type="protein sequence ID" value="ORX36520.1"/>
    <property type="molecule type" value="Genomic_DNA"/>
</dbReference>
<organism evidence="3 4">
    <name type="scientific">Kockovaella imperatae</name>
    <dbReference type="NCBI Taxonomy" id="4999"/>
    <lineage>
        <taxon>Eukaryota</taxon>
        <taxon>Fungi</taxon>
        <taxon>Dikarya</taxon>
        <taxon>Basidiomycota</taxon>
        <taxon>Agaricomycotina</taxon>
        <taxon>Tremellomycetes</taxon>
        <taxon>Tremellales</taxon>
        <taxon>Cuniculitremaceae</taxon>
        <taxon>Kockovaella</taxon>
    </lineage>
</organism>
<dbReference type="RefSeq" id="XP_021870621.1">
    <property type="nucleotide sequence ID" value="XM_022012954.1"/>
</dbReference>
<dbReference type="InterPro" id="IPR011320">
    <property type="entry name" value="RNase_H1_N"/>
</dbReference>
<comment type="caution">
    <text evidence="3">The sequence shown here is derived from an EMBL/GenBank/DDBJ whole genome shotgun (WGS) entry which is preliminary data.</text>
</comment>
<dbReference type="AlphaFoldDB" id="A0A1Y1UEN3"/>
<feature type="domain" description="Ribonuclease H1 N-terminal" evidence="2">
    <location>
        <begin position="105"/>
        <end position="132"/>
    </location>
</feature>
<keyword evidence="4" id="KW-1185">Reference proteome</keyword>
<sequence length="134" mass="15030">MRASLRRLQERYCHSALLSSLCLAQCTRPSARHIRPTRAVPFVRRTDRRLSTSTVLPQLHIKLTVVHRTTRSEDNDGIGKPEVTESIGDPAKTESGRSNMPKAAWYAVHTGRRPGVYSSWSEAEAQVKGFNGLF</sequence>
<evidence type="ECO:0000259" key="2">
    <source>
        <dbReference type="Pfam" id="PF01693"/>
    </source>
</evidence>
<evidence type="ECO:0000313" key="3">
    <source>
        <dbReference type="EMBL" id="ORX36520.1"/>
    </source>
</evidence>
<proteinExistence type="predicted"/>
<dbReference type="Proteomes" id="UP000193218">
    <property type="component" value="Unassembled WGS sequence"/>
</dbReference>
<dbReference type="InterPro" id="IPR037056">
    <property type="entry name" value="RNase_H1_N_sf"/>
</dbReference>
<dbReference type="Gene3D" id="3.40.970.10">
    <property type="entry name" value="Ribonuclease H1, N-terminal domain"/>
    <property type="match status" value="1"/>
</dbReference>
<dbReference type="Pfam" id="PF01693">
    <property type="entry name" value="Cauli_VI"/>
    <property type="match status" value="1"/>
</dbReference>
<name>A0A1Y1UEN3_9TREE</name>
<dbReference type="GeneID" id="33554762"/>
<dbReference type="OrthoDB" id="245563at2759"/>
<evidence type="ECO:0000256" key="1">
    <source>
        <dbReference type="SAM" id="MobiDB-lite"/>
    </source>
</evidence>
<reference evidence="3 4" key="1">
    <citation type="submission" date="2017-03" db="EMBL/GenBank/DDBJ databases">
        <title>Widespread Adenine N6-methylation of Active Genes in Fungi.</title>
        <authorList>
            <consortium name="DOE Joint Genome Institute"/>
            <person name="Mondo S.J."/>
            <person name="Dannebaum R.O."/>
            <person name="Kuo R.C."/>
            <person name="Louie K.B."/>
            <person name="Bewick A.J."/>
            <person name="Labutti K."/>
            <person name="Haridas S."/>
            <person name="Kuo A."/>
            <person name="Salamov A."/>
            <person name="Ahrendt S.R."/>
            <person name="Lau R."/>
            <person name="Bowen B.P."/>
            <person name="Lipzen A."/>
            <person name="Sullivan W."/>
            <person name="Andreopoulos W.B."/>
            <person name="Clum A."/>
            <person name="Lindquist E."/>
            <person name="Daum C."/>
            <person name="Northen T.R."/>
            <person name="Ramamoorthy G."/>
            <person name="Schmitz R.J."/>
            <person name="Gryganskyi A."/>
            <person name="Culley D."/>
            <person name="Magnuson J."/>
            <person name="James T.Y."/>
            <person name="O'Malley M.A."/>
            <person name="Stajich J.E."/>
            <person name="Spatafora J.W."/>
            <person name="Visel A."/>
            <person name="Grigoriev I.V."/>
        </authorList>
    </citation>
    <scope>NUCLEOTIDE SEQUENCE [LARGE SCALE GENOMIC DNA]</scope>
    <source>
        <strain evidence="3 4">NRRL Y-17943</strain>
    </source>
</reference>
<dbReference type="InterPro" id="IPR009027">
    <property type="entry name" value="Ribosomal_bL9/RNase_H1_N"/>
</dbReference>
<evidence type="ECO:0000313" key="4">
    <source>
        <dbReference type="Proteomes" id="UP000193218"/>
    </source>
</evidence>